<dbReference type="VEuPathDB" id="FungiDB:SPPG_08253"/>
<feature type="binding site" description="axial binding residue" evidence="4">
    <location>
        <position position="361"/>
    </location>
    <ligand>
        <name>heme</name>
        <dbReference type="ChEBI" id="CHEBI:30413"/>
    </ligand>
    <ligandPart>
        <name>Fe</name>
        <dbReference type="ChEBI" id="CHEBI:18248"/>
    </ligandPart>
</feature>
<dbReference type="Gene3D" id="1.10.630.10">
    <property type="entry name" value="Cytochrome P450"/>
    <property type="match status" value="1"/>
</dbReference>
<reference evidence="6 7" key="1">
    <citation type="submission" date="2009-08" db="EMBL/GenBank/DDBJ databases">
        <title>The Genome Sequence of Spizellomyces punctatus strain DAOM BR117.</title>
        <authorList>
            <consortium name="The Broad Institute Genome Sequencing Platform"/>
            <person name="Russ C."/>
            <person name="Cuomo C."/>
            <person name="Shea T."/>
            <person name="Young S.K."/>
            <person name="Zeng Q."/>
            <person name="Koehrsen M."/>
            <person name="Haas B."/>
            <person name="Borodovsky M."/>
            <person name="Guigo R."/>
            <person name="Alvarado L."/>
            <person name="Berlin A."/>
            <person name="Bochicchio J."/>
            <person name="Borenstein D."/>
            <person name="Chapman S."/>
            <person name="Chen Z."/>
            <person name="Engels R."/>
            <person name="Freedman E."/>
            <person name="Gellesch M."/>
            <person name="Goldberg J."/>
            <person name="Griggs A."/>
            <person name="Gujja S."/>
            <person name="Heiman D."/>
            <person name="Hepburn T."/>
            <person name="Howarth C."/>
            <person name="Jen D."/>
            <person name="Larson L."/>
            <person name="Lewis B."/>
            <person name="Mehta T."/>
            <person name="Park D."/>
            <person name="Pearson M."/>
            <person name="Roberts A."/>
            <person name="Saif S."/>
            <person name="Shenoy N."/>
            <person name="Sisk P."/>
            <person name="Stolte C."/>
            <person name="Sykes S."/>
            <person name="Thomson T."/>
            <person name="Walk T."/>
            <person name="White J."/>
            <person name="Yandava C."/>
            <person name="Burger G."/>
            <person name="Gray M.W."/>
            <person name="Holland P.W.H."/>
            <person name="King N."/>
            <person name="Lang F.B.F."/>
            <person name="Roger A.J."/>
            <person name="Ruiz-Trillo I."/>
            <person name="Lander E."/>
            <person name="Nusbaum C."/>
        </authorList>
    </citation>
    <scope>NUCLEOTIDE SEQUENCE [LARGE SCALE GENOMIC DNA]</scope>
    <source>
        <strain evidence="6 7">DAOM BR117</strain>
    </source>
</reference>
<evidence type="ECO:0000256" key="3">
    <source>
        <dbReference type="ARBA" id="ARBA00023004"/>
    </source>
</evidence>
<dbReference type="Pfam" id="PF00067">
    <property type="entry name" value="p450"/>
    <property type="match status" value="1"/>
</dbReference>
<comment type="cofactor">
    <cofactor evidence="1 4">
        <name>heme</name>
        <dbReference type="ChEBI" id="CHEBI:30413"/>
    </cofactor>
</comment>
<dbReference type="AlphaFoldDB" id="A0A0L0H551"/>
<dbReference type="PRINTS" id="PR00385">
    <property type="entry name" value="P450"/>
</dbReference>
<dbReference type="PANTHER" id="PTHR24305:SF223">
    <property type="entry name" value="CYTOCHROME P450-DIT2"/>
    <property type="match status" value="1"/>
</dbReference>
<proteinExistence type="inferred from homology"/>
<sequence length="413" mass="47362">MEKEGVVAMWFGGRWNIVAGHPDMSREIYSRTDDFVKSGNNEKIPHSVLAYFLGANIISTREEAWQRFRTVLAPGFRQHWKPAVFQECVKDMIEEIDKKCKNAEVVETNNLMQRLSMDGIGMAAFGKKFNAIKNPNTAISVAHSIVKKSIFKPLFLFFPVLDRLPIKSRIDARRRIDWMESVLFEAAEKAVEEDNQVLTIIARLVKAYESGILTKKEFRDNLMVIFVAGHENVQQALTSLLYLLAKHQDVQDKARAEVQAYSLEELTTAERMPSLPYLQRVVKETLRMYPPIPMLINRCTTRPTFLGRFIIPAQTYVGWHAFGAHHDRRVWKDPEVFDPERFGDGVGRYEWVPFSEGERKCLGMKLALTEMQTIAAVLLHQYTWDLTGDAKVKMTPGGLLAPVGLRLQFERLE</sequence>
<evidence type="ECO:0000256" key="4">
    <source>
        <dbReference type="PIRSR" id="PIRSR602401-1"/>
    </source>
</evidence>
<dbReference type="OrthoDB" id="1470350at2759"/>
<dbReference type="OMA" id="FFGSRWN"/>
<keyword evidence="5" id="KW-0503">Monooxygenase</keyword>
<evidence type="ECO:0000256" key="2">
    <source>
        <dbReference type="ARBA" id="ARBA00022723"/>
    </source>
</evidence>
<evidence type="ECO:0000256" key="5">
    <source>
        <dbReference type="RuleBase" id="RU000461"/>
    </source>
</evidence>
<keyword evidence="4 5" id="KW-0349">Heme</keyword>
<name>A0A0L0H551_SPIPD</name>
<accession>A0A0L0H551</accession>
<dbReference type="SUPFAM" id="SSF48264">
    <property type="entry name" value="Cytochrome P450"/>
    <property type="match status" value="1"/>
</dbReference>
<evidence type="ECO:0000313" key="6">
    <source>
        <dbReference type="EMBL" id="KNC96352.1"/>
    </source>
</evidence>
<keyword evidence="2 4" id="KW-0479">Metal-binding</keyword>
<dbReference type="PRINTS" id="PR00463">
    <property type="entry name" value="EP450I"/>
</dbReference>
<dbReference type="GO" id="GO:0016705">
    <property type="term" value="F:oxidoreductase activity, acting on paired donors, with incorporation or reduction of molecular oxygen"/>
    <property type="evidence" value="ECO:0007669"/>
    <property type="project" value="InterPro"/>
</dbReference>
<dbReference type="InterPro" id="IPR017972">
    <property type="entry name" value="Cyt_P450_CS"/>
</dbReference>
<dbReference type="InterPro" id="IPR001128">
    <property type="entry name" value="Cyt_P450"/>
</dbReference>
<dbReference type="GeneID" id="27691427"/>
<dbReference type="PROSITE" id="PS00086">
    <property type="entry name" value="CYTOCHROME_P450"/>
    <property type="match status" value="1"/>
</dbReference>
<keyword evidence="5" id="KW-0560">Oxidoreductase</keyword>
<protein>
    <recommendedName>
        <fullName evidence="8">Cytochrome P450</fullName>
    </recommendedName>
</protein>
<dbReference type="PANTHER" id="PTHR24305">
    <property type="entry name" value="CYTOCHROME P450"/>
    <property type="match status" value="1"/>
</dbReference>
<dbReference type="InterPro" id="IPR050121">
    <property type="entry name" value="Cytochrome_P450_monoxygenase"/>
</dbReference>
<keyword evidence="7" id="KW-1185">Reference proteome</keyword>
<dbReference type="Proteomes" id="UP000053201">
    <property type="component" value="Unassembled WGS sequence"/>
</dbReference>
<organism evidence="6 7">
    <name type="scientific">Spizellomyces punctatus (strain DAOM BR117)</name>
    <dbReference type="NCBI Taxonomy" id="645134"/>
    <lineage>
        <taxon>Eukaryota</taxon>
        <taxon>Fungi</taxon>
        <taxon>Fungi incertae sedis</taxon>
        <taxon>Chytridiomycota</taxon>
        <taxon>Chytridiomycota incertae sedis</taxon>
        <taxon>Chytridiomycetes</taxon>
        <taxon>Spizellomycetales</taxon>
        <taxon>Spizellomycetaceae</taxon>
        <taxon>Spizellomyces</taxon>
    </lineage>
</organism>
<dbReference type="EMBL" id="KQ257469">
    <property type="protein sequence ID" value="KNC96352.1"/>
    <property type="molecule type" value="Genomic_DNA"/>
</dbReference>
<evidence type="ECO:0000313" key="7">
    <source>
        <dbReference type="Proteomes" id="UP000053201"/>
    </source>
</evidence>
<dbReference type="eggNOG" id="KOG0157">
    <property type="taxonomic scope" value="Eukaryota"/>
</dbReference>
<dbReference type="GO" id="GO:0005506">
    <property type="term" value="F:iron ion binding"/>
    <property type="evidence" value="ECO:0007669"/>
    <property type="project" value="InterPro"/>
</dbReference>
<dbReference type="RefSeq" id="XP_016604392.1">
    <property type="nucleotide sequence ID" value="XM_016756413.1"/>
</dbReference>
<gene>
    <name evidence="6" type="ORF">SPPG_08253</name>
</gene>
<evidence type="ECO:0000256" key="1">
    <source>
        <dbReference type="ARBA" id="ARBA00001971"/>
    </source>
</evidence>
<dbReference type="InParanoid" id="A0A0L0H551"/>
<comment type="similarity">
    <text evidence="5">Belongs to the cytochrome P450 family.</text>
</comment>
<dbReference type="GO" id="GO:0020037">
    <property type="term" value="F:heme binding"/>
    <property type="evidence" value="ECO:0007669"/>
    <property type="project" value="InterPro"/>
</dbReference>
<dbReference type="CDD" id="cd11070">
    <property type="entry name" value="CYP56-like"/>
    <property type="match status" value="1"/>
</dbReference>
<dbReference type="GO" id="GO:0004497">
    <property type="term" value="F:monooxygenase activity"/>
    <property type="evidence" value="ECO:0007669"/>
    <property type="project" value="UniProtKB-KW"/>
</dbReference>
<dbReference type="InterPro" id="IPR036396">
    <property type="entry name" value="Cyt_P450_sf"/>
</dbReference>
<keyword evidence="3 4" id="KW-0408">Iron</keyword>
<dbReference type="InterPro" id="IPR002401">
    <property type="entry name" value="Cyt_P450_E_grp-I"/>
</dbReference>
<dbReference type="STRING" id="645134.A0A0L0H551"/>
<evidence type="ECO:0008006" key="8">
    <source>
        <dbReference type="Google" id="ProtNLM"/>
    </source>
</evidence>